<dbReference type="Proteomes" id="UP000234474">
    <property type="component" value="Unassembled WGS sequence"/>
</dbReference>
<dbReference type="RefSeq" id="XP_024686426.1">
    <property type="nucleotide sequence ID" value="XM_024831712.1"/>
</dbReference>
<dbReference type="VEuPathDB" id="FungiDB:P174DRAFT_510732"/>
<organism evidence="3 4">
    <name type="scientific">Aspergillus novofumigatus (strain IBT 16806)</name>
    <dbReference type="NCBI Taxonomy" id="1392255"/>
    <lineage>
        <taxon>Eukaryota</taxon>
        <taxon>Fungi</taxon>
        <taxon>Dikarya</taxon>
        <taxon>Ascomycota</taxon>
        <taxon>Pezizomycotina</taxon>
        <taxon>Eurotiomycetes</taxon>
        <taxon>Eurotiomycetidae</taxon>
        <taxon>Eurotiales</taxon>
        <taxon>Aspergillaceae</taxon>
        <taxon>Aspergillus</taxon>
        <taxon>Aspergillus subgen. Fumigati</taxon>
    </lineage>
</organism>
<dbReference type="AlphaFoldDB" id="A0A2I1CJM9"/>
<dbReference type="GeneID" id="36539048"/>
<dbReference type="PANTHER" id="PTHR34384:SF5">
    <property type="entry name" value="L-2,3-DIAMINOPROPANOATE--CITRATE LIGASE"/>
    <property type="match status" value="1"/>
</dbReference>
<evidence type="ECO:0000259" key="2">
    <source>
        <dbReference type="Pfam" id="PF06276"/>
    </source>
</evidence>
<accession>A0A2I1CJM9</accession>
<evidence type="ECO:0000259" key="1">
    <source>
        <dbReference type="Pfam" id="PF04183"/>
    </source>
</evidence>
<feature type="domain" description="Aerobactin siderophore biosynthesis IucA/IucC N-terminal" evidence="1">
    <location>
        <begin position="249"/>
        <end position="367"/>
    </location>
</feature>
<reference evidence="4" key="1">
    <citation type="journal article" date="2018" name="Proc. Natl. Acad. Sci. U.S.A.">
        <title>Linking secondary metabolites to gene clusters through genome sequencing of six diverse Aspergillus species.</title>
        <authorList>
            <person name="Kaerboelling I."/>
            <person name="Vesth T.C."/>
            <person name="Frisvad J.C."/>
            <person name="Nybo J.L."/>
            <person name="Theobald S."/>
            <person name="Kuo A."/>
            <person name="Bowyer P."/>
            <person name="Matsuda Y."/>
            <person name="Mondo S."/>
            <person name="Lyhne E.K."/>
            <person name="Kogle M.E."/>
            <person name="Clum A."/>
            <person name="Lipzen A."/>
            <person name="Salamov A."/>
            <person name="Ngan C.Y."/>
            <person name="Daum C."/>
            <person name="Chiniquy J."/>
            <person name="Barry K."/>
            <person name="LaButti K."/>
            <person name="Haridas S."/>
            <person name="Simmons B.A."/>
            <person name="Magnuson J.K."/>
            <person name="Mortensen U.H."/>
            <person name="Larsen T.O."/>
            <person name="Grigoriev I.V."/>
            <person name="Baker S.E."/>
            <person name="Andersen M.R."/>
        </authorList>
    </citation>
    <scope>NUCLEOTIDE SEQUENCE [LARGE SCALE GENOMIC DNA]</scope>
    <source>
        <strain evidence="4">IBT 16806</strain>
    </source>
</reference>
<dbReference type="Pfam" id="PF04183">
    <property type="entry name" value="IucA_IucC"/>
    <property type="match status" value="1"/>
</dbReference>
<protein>
    <recommendedName>
        <fullName evidence="5">IucC family-domain-containing protein</fullName>
    </recommendedName>
</protein>
<dbReference type="GO" id="GO:0016881">
    <property type="term" value="F:acid-amino acid ligase activity"/>
    <property type="evidence" value="ECO:0007669"/>
    <property type="project" value="UniProtKB-ARBA"/>
</dbReference>
<evidence type="ECO:0000313" key="4">
    <source>
        <dbReference type="Proteomes" id="UP000234474"/>
    </source>
</evidence>
<dbReference type="OMA" id="ELQIAHI"/>
<dbReference type="STRING" id="1392255.A0A2I1CJM9"/>
<name>A0A2I1CJM9_ASPN1</name>
<comment type="caution">
    <text evidence="3">The sequence shown here is derived from an EMBL/GenBank/DDBJ whole genome shotgun (WGS) entry which is preliminary data.</text>
</comment>
<keyword evidence="4" id="KW-1185">Reference proteome</keyword>
<evidence type="ECO:0008006" key="5">
    <source>
        <dbReference type="Google" id="ProtNLM"/>
    </source>
</evidence>
<dbReference type="InterPro" id="IPR037455">
    <property type="entry name" value="LucA/IucC-like"/>
</dbReference>
<feature type="domain" description="Aerobactin siderophore biosynthesis IucA/IucC-like C-terminal" evidence="2">
    <location>
        <begin position="392"/>
        <end position="545"/>
    </location>
</feature>
<dbReference type="Pfam" id="PF06276">
    <property type="entry name" value="FhuF"/>
    <property type="match status" value="1"/>
</dbReference>
<dbReference type="EMBL" id="MSZS01000002">
    <property type="protein sequence ID" value="PKX97831.1"/>
    <property type="molecule type" value="Genomic_DNA"/>
</dbReference>
<dbReference type="PANTHER" id="PTHR34384">
    <property type="entry name" value="L-2,3-DIAMINOPROPANOATE--CITRATE LIGASE"/>
    <property type="match status" value="1"/>
</dbReference>
<sequence length="572" mass="64473">MSPSFSTSSTAARTRALFETTKRVLAQSINDGLVDATIEPFPTSSKPQCVILRGKEDVGILPYARVELNGVRVTGFLRPDDLQLPVQIEHATGGLQDEVDPGTICQIVCLWQTERVKSEESLVREVRNSAENQDKWLEMEKGLPRLSLRSPLIDWERSCILGHPTHPLHRTLLAQPPLKPIDAAELPTLLDPEVSFISVPRTSLHVTGPFEQLIKPLFDKLDVFEPSSERIIVPCFSRQLPSIRAHFSDVIHIKSVEHCAQAHISMRTVSIRPELGFTPHLKLSLNCQITSGPRTITPWTALAGPVVTQFLKKLLPPDLWVYGEIASITGSQTDFDRARHLTCIIRENLENKAEQENVALIPATGLYQKPFGDDRTYAEILFELDTLDRKRDWFRHYTANLLRALLPPLASHGIGLESHSQNIVVRVHLKTKEIVGFAVRDFGGVRLHRPSLQRAGCDLSSVPPGGPTITDDLHSVWCKVHHSLLQVHLGHLLYMLGLEPNGGWPVVRDEIERALKPIENEGARKLYAYFMKRTMQFKCFMIMRLKGFIVMSTIANTSKYYERELPNIVLRD</sequence>
<gene>
    <name evidence="3" type="ORF">P174DRAFT_510732</name>
</gene>
<dbReference type="Gene3D" id="1.10.510.40">
    <property type="match status" value="1"/>
</dbReference>
<evidence type="ECO:0000313" key="3">
    <source>
        <dbReference type="EMBL" id="PKX97831.1"/>
    </source>
</evidence>
<dbReference type="OrthoDB" id="2117718at2759"/>
<dbReference type="InterPro" id="IPR022770">
    <property type="entry name" value="IucA/IucC-like_C"/>
</dbReference>
<proteinExistence type="predicted"/>
<dbReference type="GO" id="GO:0019290">
    <property type="term" value="P:siderophore biosynthetic process"/>
    <property type="evidence" value="ECO:0007669"/>
    <property type="project" value="InterPro"/>
</dbReference>
<dbReference type="InterPro" id="IPR007310">
    <property type="entry name" value="Aerobactin_biosyn_IucA/IucC_N"/>
</dbReference>